<comment type="caution">
    <text evidence="2">The sequence shown here is derived from an EMBL/GenBank/DDBJ whole genome shotgun (WGS) entry which is preliminary data.</text>
</comment>
<evidence type="ECO:0000313" key="2">
    <source>
        <dbReference type="EMBL" id="MBD8039949.1"/>
    </source>
</evidence>
<dbReference type="Pfam" id="PF11644">
    <property type="entry name" value="DUF3256"/>
    <property type="match status" value="1"/>
</dbReference>
<dbReference type="Proteomes" id="UP000620874">
    <property type="component" value="Unassembled WGS sequence"/>
</dbReference>
<accession>A0ABR8Y6Z7</accession>
<organism evidence="2 3">
    <name type="scientific">Phocaeicola intestinalis</name>
    <dbReference type="NCBI Taxonomy" id="2762212"/>
    <lineage>
        <taxon>Bacteria</taxon>
        <taxon>Pseudomonadati</taxon>
        <taxon>Bacteroidota</taxon>
        <taxon>Bacteroidia</taxon>
        <taxon>Bacteroidales</taxon>
        <taxon>Bacteroidaceae</taxon>
        <taxon>Phocaeicola</taxon>
    </lineage>
</organism>
<keyword evidence="3" id="KW-1185">Reference proteome</keyword>
<keyword evidence="1" id="KW-0732">Signal</keyword>
<feature type="signal peptide" evidence="1">
    <location>
        <begin position="1"/>
        <end position="18"/>
    </location>
</feature>
<dbReference type="RefSeq" id="WP_191763378.1">
    <property type="nucleotide sequence ID" value="NZ_JACSPP010000012.1"/>
</dbReference>
<reference evidence="2 3" key="1">
    <citation type="submission" date="2020-08" db="EMBL/GenBank/DDBJ databases">
        <title>A Genomic Blueprint of the Chicken Gut Microbiome.</title>
        <authorList>
            <person name="Gilroy R."/>
            <person name="Ravi A."/>
            <person name="Getino M."/>
            <person name="Pursley I."/>
            <person name="Horton D.L."/>
            <person name="Alikhan N.-F."/>
            <person name="Baker D."/>
            <person name="Gharbi K."/>
            <person name="Hall N."/>
            <person name="Watson M."/>
            <person name="Adriaenssens E.M."/>
            <person name="Foster-Nyarko E."/>
            <person name="Jarju S."/>
            <person name="Secka A."/>
            <person name="Antonio M."/>
            <person name="Oren A."/>
            <person name="Chaudhuri R."/>
            <person name="La Ragione R.M."/>
            <person name="Hildebrand F."/>
            <person name="Pallen M.J."/>
        </authorList>
    </citation>
    <scope>NUCLEOTIDE SEQUENCE [LARGE SCALE GENOMIC DNA]</scope>
    <source>
        <strain evidence="2 3">Sa1CVN1</strain>
    </source>
</reference>
<dbReference type="SUPFAM" id="SSF160925">
    <property type="entry name" value="PG1388-like"/>
    <property type="match status" value="1"/>
</dbReference>
<evidence type="ECO:0000256" key="1">
    <source>
        <dbReference type="SAM" id="SignalP"/>
    </source>
</evidence>
<protein>
    <submittedName>
        <fullName evidence="2">DUF3256 family protein</fullName>
    </submittedName>
</protein>
<name>A0ABR8Y6Z7_9BACT</name>
<sequence>MKWIIGLVCMLCSMNLQAQDFKSLYIALPDSLSPLLTKVNREDFGDFLASNMKAEVKNRFGQTSEMLKLTDDYLLVHVSKSSREEMKLLPLNDSVKVVCVVRTYCGPVPDSEVKFYDTAWNELPAADFVTLPEENEFYKSVLSETASDSLRNLRLNADMYLKEVRLSDKDLSLSVSYTTPQYMDKTTADKLKSYLINAPIVYTWSNGKFLKVSTQ</sequence>
<gene>
    <name evidence="2" type="ORF">H9625_05725</name>
</gene>
<evidence type="ECO:0000313" key="3">
    <source>
        <dbReference type="Proteomes" id="UP000620874"/>
    </source>
</evidence>
<dbReference type="EMBL" id="JACSPP010000012">
    <property type="protein sequence ID" value="MBD8039949.1"/>
    <property type="molecule type" value="Genomic_DNA"/>
</dbReference>
<feature type="chain" id="PRO_5045361569" evidence="1">
    <location>
        <begin position="19"/>
        <end position="215"/>
    </location>
</feature>
<proteinExistence type="predicted"/>
<dbReference type="InterPro" id="IPR021670">
    <property type="entry name" value="DUF3256"/>
</dbReference>